<dbReference type="PANTHER" id="PTHR20959:SF1">
    <property type="entry name" value="TRANSPORT AND GOLGI ORGANIZATION PROTEIN 6 HOMOLOG"/>
    <property type="match status" value="1"/>
</dbReference>
<gene>
    <name evidence="3" type="primary">TANGO6</name>
    <name evidence="3" type="ORF">T4E_3700</name>
</gene>
<organism evidence="3 4">
    <name type="scientific">Trichinella pseudospiralis</name>
    <name type="common">Parasitic roundworm</name>
    <dbReference type="NCBI Taxonomy" id="6337"/>
    <lineage>
        <taxon>Eukaryota</taxon>
        <taxon>Metazoa</taxon>
        <taxon>Ecdysozoa</taxon>
        <taxon>Nematoda</taxon>
        <taxon>Enoplea</taxon>
        <taxon>Dorylaimia</taxon>
        <taxon>Trichinellida</taxon>
        <taxon>Trichinellidae</taxon>
        <taxon>Trichinella</taxon>
    </lineage>
</organism>
<dbReference type="Gene3D" id="1.25.10.10">
    <property type="entry name" value="Leucine-rich Repeat Variant"/>
    <property type="match status" value="1"/>
</dbReference>
<dbReference type="Proteomes" id="UP000054815">
    <property type="component" value="Unassembled WGS sequence"/>
</dbReference>
<name>A0A0V0XYJ7_TRIPS</name>
<dbReference type="InterPro" id="IPR011989">
    <property type="entry name" value="ARM-like"/>
</dbReference>
<dbReference type="GO" id="GO:0009306">
    <property type="term" value="P:protein secretion"/>
    <property type="evidence" value="ECO:0007669"/>
    <property type="project" value="TreeGrafter"/>
</dbReference>
<comment type="caution">
    <text evidence="3">The sequence shown here is derived from an EMBL/GenBank/DDBJ whole genome shotgun (WGS) entry which is preliminary data.</text>
</comment>
<accession>A0A0V0XYJ7</accession>
<dbReference type="InterPro" id="IPR039600">
    <property type="entry name" value="TANGO6/Rtp1"/>
</dbReference>
<feature type="domain" description="RNA polymerase II assembly factor Rtp1 C-terminal" evidence="2">
    <location>
        <begin position="678"/>
        <end position="789"/>
    </location>
</feature>
<dbReference type="Pfam" id="PF10363">
    <property type="entry name" value="RTP1_C1"/>
    <property type="match status" value="1"/>
</dbReference>
<dbReference type="AlphaFoldDB" id="A0A0V0XYJ7"/>
<dbReference type="SUPFAM" id="SSF48371">
    <property type="entry name" value="ARM repeat"/>
    <property type="match status" value="1"/>
</dbReference>
<evidence type="ECO:0000313" key="3">
    <source>
        <dbReference type="EMBL" id="KRX93087.1"/>
    </source>
</evidence>
<protein>
    <submittedName>
        <fullName evidence="3">Transport and Golgi organization protein 6-like protein</fullName>
    </submittedName>
</protein>
<comment type="similarity">
    <text evidence="1">Belongs to the Tango6 family.</text>
</comment>
<evidence type="ECO:0000259" key="2">
    <source>
        <dbReference type="Pfam" id="PF10363"/>
    </source>
</evidence>
<reference evidence="3 4" key="1">
    <citation type="submission" date="2015-01" db="EMBL/GenBank/DDBJ databases">
        <title>Evolution of Trichinella species and genotypes.</title>
        <authorList>
            <person name="Korhonen P.K."/>
            <person name="Edoardo P."/>
            <person name="Giuseppe L.R."/>
            <person name="Gasser R.B."/>
        </authorList>
    </citation>
    <scope>NUCLEOTIDE SEQUENCE [LARGE SCALE GENOMIC DNA]</scope>
    <source>
        <strain evidence="3">ISS141</strain>
    </source>
</reference>
<sequence>MAESDHIQKIIDEARNLMNFGFSFKVKVLRKINVEICRYKINNAKRIMHMSPDYTDDKKDFVMFDLVRILMAMHNKVALYAERYYRLIDVVKFEEFNEELLKFLFEYCCFCMGNDVVKLYPGVESYFCHKRFDGLWDLSTPEKRLFSIPTLIDYFLAIQHLYIVRGMLFSRFGGKMIAMLLLLRFCSVHEKYSKALINMMITAYPTTKANNLLLLMKNFRKLKSLYAKYVLVFCGKCMSEITIQRNGIFHILTCFNNKILLNEQDKLQWQKHMPELICKFPKKFKDDQMKYYLIVFRQCIGILEMRNADRWIKNVCADILRSLFTEKSLLPISVLQEYIKNRYVDRIRSISDKQLHDVIMDEKAVLSFLSLIDELMTVMTLDDRFGEVLQIVVPVLLSMNCDVRNSVTYCAPLVSDIMTSLFDTQKPAAFAKKLMAWLCSRIEDSLLSSRAKFVIGRRNGVQAIVVSYDEDVEFINRSVDGFYAILNSIRDNNNNNNNNNNNTYSAVLEEWFKVIIVHSFATQEDKQQQSQLPLNFLLIESLCSILDTHVSHFYDLFTTHAVGFLNVLRKILNWLLKRSHKSTPLTNEVAAFLLKFVGIFHLEYFLSQKDILETFQSVIRVVKIYSEKYPNSSVRATAAKLVADVNCKKGTFDDMFKKCQEAYSKLSEEEPSPKVETFETVMEDLNSTAVEIKGHALIILRRLIEDGDAHAMMALEKKSFFETLCTELCDKDSYVYLLAIKVLAEACRKRKSVFPLLLQMFDDMQSEGDVENCLKVGEAVASVIRRLGDVTPHYVEQVLNRFLKIYYTGECNVKVSCLCIIAEIVKSASYKIMMFKVELLSLIEYNLKIQKWSVLIPASVHLLHNLFLGAEGKLLEIYGDQLHSIYRELKRMYEKELNNVEIEKATRLHIQLCIEQLNRELKKC</sequence>
<dbReference type="InterPro" id="IPR019451">
    <property type="entry name" value="Rtp1_C1"/>
</dbReference>
<dbReference type="InterPro" id="IPR016024">
    <property type="entry name" value="ARM-type_fold"/>
</dbReference>
<proteinExistence type="inferred from homology"/>
<dbReference type="EMBL" id="JYDU01000095">
    <property type="protein sequence ID" value="KRX93087.1"/>
    <property type="molecule type" value="Genomic_DNA"/>
</dbReference>
<dbReference type="PANTHER" id="PTHR20959">
    <property type="entry name" value="TRANSPORT AND GOLGI ORGANIZATION PROTEIN 6 FAMILY MEMBER"/>
    <property type="match status" value="1"/>
</dbReference>
<evidence type="ECO:0000313" key="4">
    <source>
        <dbReference type="Proteomes" id="UP000054815"/>
    </source>
</evidence>
<evidence type="ECO:0000256" key="1">
    <source>
        <dbReference type="ARBA" id="ARBA00005724"/>
    </source>
</evidence>